<dbReference type="InterPro" id="IPR050592">
    <property type="entry name" value="GDSL_lipolytic_enzyme"/>
</dbReference>
<dbReference type="PANTHER" id="PTHR45642:SF150">
    <property type="entry name" value="GDSL ESTERASE_LIPASE EXL3"/>
    <property type="match status" value="1"/>
</dbReference>
<protein>
    <recommendedName>
        <fullName evidence="4">Triacylglycerol lipase</fullName>
    </recommendedName>
</protein>
<sequence length="366" mass="39994">MHNSSSSSSSPPRISLLCLFFCLLLVVTTTGAIPLPPNVTVTAVLGFGDSIIDPGNNNGIKTIIKCNHPPYGKDFMGGIPTGRFCNGRIPTDLVAEEVSIKKYVPAYLDPTVGPQDLLTGVSFASGASGYDPLTSQVASVIPMSQQLDYFKEYIQKVRVLVGEERATYILKNAVCLIVAGSDDIANTYFDTPFRKNYDPESYTNLMLHSATAFVQDLYNLGGRRLAVFGAPPIGCVPSQRTLAGGIVRECAGKYNEVARLFNSKLSAELNKLQHKYPNSRIVYIDIYSALDELITNPAKYGFEEVTKGCCGTGLIEVTSLLCNKLDPVCPDAAKYLFWDSYHPTEKGYQALVSMLLRRYINQLLAP</sequence>
<dbReference type="InterPro" id="IPR036514">
    <property type="entry name" value="SGNH_hydro_sf"/>
</dbReference>
<dbReference type="CDD" id="cd01837">
    <property type="entry name" value="SGNH_plant_lipase_like"/>
    <property type="match status" value="1"/>
</dbReference>
<dbReference type="InterPro" id="IPR001087">
    <property type="entry name" value="GDSL"/>
</dbReference>
<dbReference type="Gene3D" id="3.40.50.1110">
    <property type="entry name" value="SGNH hydrolase"/>
    <property type="match status" value="1"/>
</dbReference>
<keyword evidence="2" id="KW-0732">Signal</keyword>
<feature type="signal peptide" evidence="2">
    <location>
        <begin position="1"/>
        <end position="32"/>
    </location>
</feature>
<evidence type="ECO:0000256" key="1">
    <source>
        <dbReference type="ARBA" id="ARBA00008668"/>
    </source>
</evidence>
<accession>A0A7C9DFP0</accession>
<dbReference type="GO" id="GO:0016788">
    <property type="term" value="F:hydrolase activity, acting on ester bonds"/>
    <property type="evidence" value="ECO:0007669"/>
    <property type="project" value="InterPro"/>
</dbReference>
<dbReference type="AlphaFoldDB" id="A0A7C9DFP0"/>
<dbReference type="FunFam" id="3.40.50.1110:FF:000003">
    <property type="entry name" value="GDSL esterase/lipase APG"/>
    <property type="match status" value="1"/>
</dbReference>
<organism evidence="3">
    <name type="scientific">Opuntia streptacantha</name>
    <name type="common">Prickly pear cactus</name>
    <name type="synonym">Opuntia cardona</name>
    <dbReference type="NCBI Taxonomy" id="393608"/>
    <lineage>
        <taxon>Eukaryota</taxon>
        <taxon>Viridiplantae</taxon>
        <taxon>Streptophyta</taxon>
        <taxon>Embryophyta</taxon>
        <taxon>Tracheophyta</taxon>
        <taxon>Spermatophyta</taxon>
        <taxon>Magnoliopsida</taxon>
        <taxon>eudicotyledons</taxon>
        <taxon>Gunneridae</taxon>
        <taxon>Pentapetalae</taxon>
        <taxon>Caryophyllales</taxon>
        <taxon>Cactineae</taxon>
        <taxon>Cactaceae</taxon>
        <taxon>Opuntioideae</taxon>
        <taxon>Opuntia</taxon>
    </lineage>
</organism>
<comment type="similarity">
    <text evidence="1">Belongs to the 'GDSL' lipolytic enzyme family.</text>
</comment>
<dbReference type="EMBL" id="GISG01113116">
    <property type="protein sequence ID" value="MBA4639303.1"/>
    <property type="molecule type" value="Transcribed_RNA"/>
</dbReference>
<reference evidence="3" key="2">
    <citation type="submission" date="2020-07" db="EMBL/GenBank/DDBJ databases">
        <authorList>
            <person name="Vera ALvarez R."/>
            <person name="Arias-Moreno D.M."/>
            <person name="Jimenez-Jacinto V."/>
            <person name="Jimenez-Bremont J.F."/>
            <person name="Swaminathan K."/>
            <person name="Moose S.P."/>
            <person name="Guerrero-Gonzalez M.L."/>
            <person name="Marino-Ramirez L."/>
            <person name="Landsman D."/>
            <person name="Rodriguez-Kessler M."/>
            <person name="Delgado-Sanchez P."/>
        </authorList>
    </citation>
    <scope>NUCLEOTIDE SEQUENCE</scope>
    <source>
        <tissue evidence="3">Cladode</tissue>
    </source>
</reference>
<feature type="chain" id="PRO_5028444060" description="Triacylglycerol lipase" evidence="2">
    <location>
        <begin position="33"/>
        <end position="366"/>
    </location>
</feature>
<dbReference type="InterPro" id="IPR035669">
    <property type="entry name" value="SGNH_plant_lipase-like"/>
</dbReference>
<evidence type="ECO:0008006" key="4">
    <source>
        <dbReference type="Google" id="ProtNLM"/>
    </source>
</evidence>
<evidence type="ECO:0000256" key="2">
    <source>
        <dbReference type="SAM" id="SignalP"/>
    </source>
</evidence>
<proteinExistence type="inferred from homology"/>
<dbReference type="PANTHER" id="PTHR45642">
    <property type="entry name" value="GDSL ESTERASE/LIPASE EXL3"/>
    <property type="match status" value="1"/>
</dbReference>
<evidence type="ECO:0000313" key="3">
    <source>
        <dbReference type="EMBL" id="MBA4639303.1"/>
    </source>
</evidence>
<dbReference type="SUPFAM" id="SSF52266">
    <property type="entry name" value="SGNH hydrolase"/>
    <property type="match status" value="1"/>
</dbReference>
<name>A0A7C9DFP0_OPUST</name>
<reference evidence="3" key="1">
    <citation type="journal article" date="2013" name="J. Plant Res.">
        <title>Effect of fungi and light on seed germination of three Opuntia species from semiarid lands of central Mexico.</title>
        <authorList>
            <person name="Delgado-Sanchez P."/>
            <person name="Jimenez-Bremont J.F."/>
            <person name="Guerrero-Gonzalez Mde L."/>
            <person name="Flores J."/>
        </authorList>
    </citation>
    <scope>NUCLEOTIDE SEQUENCE</scope>
    <source>
        <tissue evidence="3">Cladode</tissue>
    </source>
</reference>
<dbReference type="Pfam" id="PF00657">
    <property type="entry name" value="Lipase_GDSL"/>
    <property type="match status" value="1"/>
</dbReference>